<feature type="region of interest" description="Disordered" evidence="5">
    <location>
        <begin position="78"/>
        <end position="100"/>
    </location>
</feature>
<dbReference type="Pfam" id="PF08281">
    <property type="entry name" value="Sigma70_r4_2"/>
    <property type="match status" value="1"/>
</dbReference>
<evidence type="ECO:0000259" key="6">
    <source>
        <dbReference type="Pfam" id="PF04542"/>
    </source>
</evidence>
<feature type="compositionally biased region" description="Basic and acidic residues" evidence="5">
    <location>
        <begin position="78"/>
        <end position="90"/>
    </location>
</feature>
<accession>A0A2W2EFL1</accession>
<dbReference type="Pfam" id="PF04542">
    <property type="entry name" value="Sigma70_r2"/>
    <property type="match status" value="1"/>
</dbReference>
<evidence type="ECO:0000256" key="5">
    <source>
        <dbReference type="SAM" id="MobiDB-lite"/>
    </source>
</evidence>
<keyword evidence="10" id="KW-1185">Reference proteome</keyword>
<protein>
    <submittedName>
        <fullName evidence="9">RNA polymerase subunit sigma-24</fullName>
    </submittedName>
</protein>
<evidence type="ECO:0000256" key="4">
    <source>
        <dbReference type="ARBA" id="ARBA00023163"/>
    </source>
</evidence>
<evidence type="ECO:0000313" key="9">
    <source>
        <dbReference type="EMBL" id="PZG03554.1"/>
    </source>
</evidence>
<keyword evidence="4" id="KW-0804">Transcription</keyword>
<dbReference type="InterPro" id="IPR013324">
    <property type="entry name" value="RNA_pol_sigma_r3/r4-like"/>
</dbReference>
<dbReference type="OrthoDB" id="9780299at2"/>
<dbReference type="GO" id="GO:0006352">
    <property type="term" value="P:DNA-templated transcription initiation"/>
    <property type="evidence" value="ECO:0007669"/>
    <property type="project" value="InterPro"/>
</dbReference>
<reference evidence="9 10" key="1">
    <citation type="submission" date="2018-01" db="EMBL/GenBank/DDBJ databases">
        <title>Draft genome sequence of Nonomuraea sp. KC333.</title>
        <authorList>
            <person name="Sahin N."/>
            <person name="Saygin H."/>
            <person name="Ay H."/>
        </authorList>
    </citation>
    <scope>NUCLEOTIDE SEQUENCE [LARGE SCALE GENOMIC DNA]</scope>
    <source>
        <strain evidence="9 10">KC333</strain>
    </source>
</reference>
<dbReference type="AlphaFoldDB" id="A0A2W2EFL1"/>
<evidence type="ECO:0000256" key="2">
    <source>
        <dbReference type="ARBA" id="ARBA00023015"/>
    </source>
</evidence>
<dbReference type="Pfam" id="PF20239">
    <property type="entry name" value="DUF6596"/>
    <property type="match status" value="1"/>
</dbReference>
<dbReference type="SUPFAM" id="SSF88659">
    <property type="entry name" value="Sigma3 and sigma4 domains of RNA polymerase sigma factors"/>
    <property type="match status" value="1"/>
</dbReference>
<dbReference type="PANTHER" id="PTHR47756:SF2">
    <property type="entry name" value="BLL6612 PROTEIN"/>
    <property type="match status" value="1"/>
</dbReference>
<evidence type="ECO:0000259" key="8">
    <source>
        <dbReference type="Pfam" id="PF20239"/>
    </source>
</evidence>
<dbReference type="SUPFAM" id="SSF88946">
    <property type="entry name" value="Sigma2 domain of RNA polymerase sigma factors"/>
    <property type="match status" value="1"/>
</dbReference>
<dbReference type="InterPro" id="IPR036388">
    <property type="entry name" value="WH-like_DNA-bd_sf"/>
</dbReference>
<comment type="similarity">
    <text evidence="1">Belongs to the sigma-70 factor family. ECF subfamily.</text>
</comment>
<feature type="domain" description="DUF6596" evidence="8">
    <location>
        <begin position="179"/>
        <end position="279"/>
    </location>
</feature>
<organism evidence="9 10">
    <name type="scientific">Nonomuraea aridisoli</name>
    <dbReference type="NCBI Taxonomy" id="2070368"/>
    <lineage>
        <taxon>Bacteria</taxon>
        <taxon>Bacillati</taxon>
        <taxon>Actinomycetota</taxon>
        <taxon>Actinomycetes</taxon>
        <taxon>Streptosporangiales</taxon>
        <taxon>Streptosporangiaceae</taxon>
        <taxon>Nonomuraea</taxon>
    </lineage>
</organism>
<sequence length="410" mass="44947">MPPSVPEDLLRELAPQALGAVVRRYGHFALAEDAVQEALLAAATQWPEEGVPDDPRAWLITVAARRLTDLLRSEQARRRREEVVASRRPDAPAPAAGRTPADSDDTLILLFMCCHPSLSPASQIALTLRAVGGLTTAEIARAFLVPEATMTRRITRAKQRVKDSGVPFRLPRGAERERRLGAVLHVLYLIFNEGYASTSGPSLHRAELTAEAIRLTRIVHRLLPGDPEVAGLLALMLLTDARRPARTGPDGALVPMAEQDRSRWNAAFVAEGVELVTAALSRGRPGPYQLQAAIAALHDEAPTAEETDWPQITALYERLMDMSDNPVVALNHAVAVAMSRGPAAGLARLDRLRHDTRLADDHRLHAVRAHLLERSGDPVAAREAYEEAARRAMTLPQQRYLRARATRLTE</sequence>
<dbReference type="GO" id="GO:0003677">
    <property type="term" value="F:DNA binding"/>
    <property type="evidence" value="ECO:0007669"/>
    <property type="project" value="InterPro"/>
</dbReference>
<gene>
    <name evidence="9" type="ORF">C1J01_45765</name>
</gene>
<dbReference type="InterPro" id="IPR007627">
    <property type="entry name" value="RNA_pol_sigma70_r2"/>
</dbReference>
<proteinExistence type="inferred from homology"/>
<feature type="domain" description="RNA polymerase sigma factor 70 region 4 type 2" evidence="7">
    <location>
        <begin position="110"/>
        <end position="160"/>
    </location>
</feature>
<dbReference type="InterPro" id="IPR046531">
    <property type="entry name" value="DUF6596"/>
</dbReference>
<feature type="domain" description="RNA polymerase sigma-70 region 2" evidence="6">
    <location>
        <begin position="9"/>
        <end position="75"/>
    </location>
</feature>
<keyword evidence="2" id="KW-0805">Transcription regulation</keyword>
<comment type="caution">
    <text evidence="9">The sequence shown here is derived from an EMBL/GenBank/DDBJ whole genome shotgun (WGS) entry which is preliminary data.</text>
</comment>
<name>A0A2W2EFL1_9ACTN</name>
<evidence type="ECO:0000259" key="7">
    <source>
        <dbReference type="Pfam" id="PF08281"/>
    </source>
</evidence>
<dbReference type="InterPro" id="IPR014284">
    <property type="entry name" value="RNA_pol_sigma-70_dom"/>
</dbReference>
<evidence type="ECO:0000313" key="10">
    <source>
        <dbReference type="Proteomes" id="UP000249304"/>
    </source>
</evidence>
<dbReference type="Proteomes" id="UP000249304">
    <property type="component" value="Unassembled WGS sequence"/>
</dbReference>
<dbReference type="GO" id="GO:0016987">
    <property type="term" value="F:sigma factor activity"/>
    <property type="evidence" value="ECO:0007669"/>
    <property type="project" value="UniProtKB-KW"/>
</dbReference>
<evidence type="ECO:0000256" key="1">
    <source>
        <dbReference type="ARBA" id="ARBA00010641"/>
    </source>
</evidence>
<dbReference type="PANTHER" id="PTHR47756">
    <property type="entry name" value="BLL6612 PROTEIN-RELATED"/>
    <property type="match status" value="1"/>
</dbReference>
<dbReference type="NCBIfam" id="TIGR02937">
    <property type="entry name" value="sigma70-ECF"/>
    <property type="match status" value="1"/>
</dbReference>
<dbReference type="InterPro" id="IPR013325">
    <property type="entry name" value="RNA_pol_sigma_r2"/>
</dbReference>
<dbReference type="EMBL" id="POUD01000421">
    <property type="protein sequence ID" value="PZG03554.1"/>
    <property type="molecule type" value="Genomic_DNA"/>
</dbReference>
<keyword evidence="3" id="KW-0731">Sigma factor</keyword>
<dbReference type="Gene3D" id="1.10.10.10">
    <property type="entry name" value="Winged helix-like DNA-binding domain superfamily/Winged helix DNA-binding domain"/>
    <property type="match status" value="1"/>
</dbReference>
<dbReference type="InterPro" id="IPR013249">
    <property type="entry name" value="RNA_pol_sigma70_r4_t2"/>
</dbReference>
<dbReference type="Gene3D" id="1.10.1740.10">
    <property type="match status" value="1"/>
</dbReference>
<evidence type="ECO:0000256" key="3">
    <source>
        <dbReference type="ARBA" id="ARBA00023082"/>
    </source>
</evidence>